<keyword evidence="2" id="KW-1185">Reference proteome</keyword>
<name>A0ABN8WIX2_SACUV</name>
<evidence type="ECO:0000313" key="1">
    <source>
        <dbReference type="EMBL" id="CAI4050512.1"/>
    </source>
</evidence>
<protein>
    <submittedName>
        <fullName evidence="1">Uncharacterized protein</fullName>
    </submittedName>
</protein>
<proteinExistence type="predicted"/>
<gene>
    <name evidence="1" type="primary">SUVZ13G4480</name>
    <name evidence="1" type="ORF">SUVZ_13G4480</name>
</gene>
<organism evidence="1 2">
    <name type="scientific">Saccharomyces uvarum</name>
    <name type="common">Yeast</name>
    <name type="synonym">Saccharomyces bayanus var. uvarum</name>
    <dbReference type="NCBI Taxonomy" id="230603"/>
    <lineage>
        <taxon>Eukaryota</taxon>
        <taxon>Fungi</taxon>
        <taxon>Dikarya</taxon>
        <taxon>Ascomycota</taxon>
        <taxon>Saccharomycotina</taxon>
        <taxon>Saccharomycetes</taxon>
        <taxon>Saccharomycetales</taxon>
        <taxon>Saccharomycetaceae</taxon>
        <taxon>Saccharomyces</taxon>
    </lineage>
</organism>
<evidence type="ECO:0000313" key="2">
    <source>
        <dbReference type="Proteomes" id="UP001162085"/>
    </source>
</evidence>
<dbReference type="EMBL" id="OX365940">
    <property type="protein sequence ID" value="CAI4050512.1"/>
    <property type="molecule type" value="Genomic_DNA"/>
</dbReference>
<accession>A0ABN8WIX2</accession>
<sequence>MPIAQVTGEDGVFIFPSQQSYENFEYSKKKLFEMGMGPDGIGIPLLQIIDCTPASSKTSRHKSKAKNVPYYKIFKFILKTADEPPPYAVTKIVSSNNGLILYKVPLYDIYKNSTTKTSTYRFVGTIPIESKLLDMANRDSYRDLDTRVNNSNLM</sequence>
<reference evidence="1" key="1">
    <citation type="submission" date="2022-10" db="EMBL/GenBank/DDBJ databases">
        <authorList>
            <person name="Byrne P K."/>
        </authorList>
    </citation>
    <scope>NUCLEOTIDE SEQUENCE</scope>
    <source>
        <strain evidence="1">ZP964</strain>
    </source>
</reference>
<dbReference type="Proteomes" id="UP001162085">
    <property type="component" value="Chromosome 13"/>
</dbReference>